<dbReference type="Gene3D" id="3.40.50.300">
    <property type="entry name" value="P-loop containing nucleotide triphosphate hydrolases"/>
    <property type="match status" value="1"/>
</dbReference>
<dbReference type="InterPro" id="IPR027417">
    <property type="entry name" value="P-loop_NTPase"/>
</dbReference>
<feature type="domain" description="ATPase dynein-related AAA" evidence="2">
    <location>
        <begin position="222"/>
        <end position="324"/>
    </location>
</feature>
<dbReference type="SUPFAM" id="SSF52540">
    <property type="entry name" value="P-loop containing nucleoside triphosphate hydrolases"/>
    <property type="match status" value="1"/>
</dbReference>
<dbReference type="GO" id="GO:0005524">
    <property type="term" value="F:ATP binding"/>
    <property type="evidence" value="ECO:0007669"/>
    <property type="project" value="InterPro"/>
</dbReference>
<dbReference type="InterPro" id="IPR011704">
    <property type="entry name" value="ATPase_dyneun-rel_AAA"/>
</dbReference>
<accession>A0A1H3FYE0</accession>
<dbReference type="AlphaFoldDB" id="A0A1H3FYE0"/>
<dbReference type="GO" id="GO:0016887">
    <property type="term" value="F:ATP hydrolysis activity"/>
    <property type="evidence" value="ECO:0007669"/>
    <property type="project" value="InterPro"/>
</dbReference>
<sequence length="575" mass="65800">MEKQIFIFTAGNSEARQHLEISIKNPINLEKIIKFFESEDQEELRLINSRHGIYAWGAMPGPSNERLWNELKPDDYVLCVYDNTYHYVAKILKKCRNEKCAQALWGSDSDGHTWEFMYFLSRPEKIEIPVQSLSQYLNKSYRGFTRISAAKVQTIEKDFGSIDEFIEKELKKFGPVPNVSTKPINAYSVIENIISHIQSNGFVYEPWQIAQYVTAVRTKPFMILAGISGTGKSKLPALVAEAISGKSRLIPVRPDWTDSSDILGYVDLQGDFRPGVLLEIAREAMNDRNTLWTCIIDEMNLARVEHYFAEVLSKIECRHGTPELGYDSDPLLLQSINNKKDVEWSKVILPSNLCLVGTVNMDESSHSFSRKVLDRAFTIELSDVYLDLWKKPQITATQVDSGITRNYWPISKWYPRALRLSELNNLKNEEEKEIARAIEALKDINKYLALAQLQVGYRIRDEVALFLINALEIQESFKGRNNERVDPLDLALEMKILPRIVGGSSAIRRVILGMLGWAMTGEPLATDEDAWPILENWEGANRTNAINDARYPRLAARLCLMWGRLVEDGYTSYWL</sequence>
<organism evidence="3 4">
    <name type="scientific">Acetomicrobium thermoterrenum DSM 13490</name>
    <dbReference type="NCBI Taxonomy" id="1120987"/>
    <lineage>
        <taxon>Bacteria</taxon>
        <taxon>Thermotogati</taxon>
        <taxon>Synergistota</taxon>
        <taxon>Synergistia</taxon>
        <taxon>Synergistales</taxon>
        <taxon>Acetomicrobiaceae</taxon>
        <taxon>Acetomicrobium</taxon>
    </lineage>
</organism>
<dbReference type="Proteomes" id="UP000199266">
    <property type="component" value="Unassembled WGS sequence"/>
</dbReference>
<dbReference type="RefSeq" id="WP_091461469.1">
    <property type="nucleotide sequence ID" value="NZ_FNPD01000007.1"/>
</dbReference>
<dbReference type="EMBL" id="FNPD01000007">
    <property type="protein sequence ID" value="SDX96011.1"/>
    <property type="molecule type" value="Genomic_DNA"/>
</dbReference>
<evidence type="ECO:0000313" key="3">
    <source>
        <dbReference type="EMBL" id="SDX96011.1"/>
    </source>
</evidence>
<name>A0A1H3FYE0_9BACT</name>
<keyword evidence="4" id="KW-1185">Reference proteome</keyword>
<feature type="coiled-coil region" evidence="1">
    <location>
        <begin position="420"/>
        <end position="447"/>
    </location>
</feature>
<evidence type="ECO:0000259" key="2">
    <source>
        <dbReference type="Pfam" id="PF07728"/>
    </source>
</evidence>
<dbReference type="Pfam" id="PF07728">
    <property type="entry name" value="AAA_5"/>
    <property type="match status" value="1"/>
</dbReference>
<keyword evidence="1" id="KW-0175">Coiled coil</keyword>
<protein>
    <submittedName>
        <fullName evidence="3">AAA domain (Dynein-related subfamily)</fullName>
    </submittedName>
</protein>
<gene>
    <name evidence="3" type="ORF">SAMN03080603_01286</name>
</gene>
<proteinExistence type="predicted"/>
<reference evidence="4" key="1">
    <citation type="submission" date="2016-10" db="EMBL/GenBank/DDBJ databases">
        <authorList>
            <person name="Varghese N."/>
            <person name="Submissions S."/>
        </authorList>
    </citation>
    <scope>NUCLEOTIDE SEQUENCE [LARGE SCALE GENOMIC DNA]</scope>
    <source>
        <strain evidence="4">DSM 13490</strain>
    </source>
</reference>
<evidence type="ECO:0000256" key="1">
    <source>
        <dbReference type="SAM" id="Coils"/>
    </source>
</evidence>
<evidence type="ECO:0000313" key="4">
    <source>
        <dbReference type="Proteomes" id="UP000199266"/>
    </source>
</evidence>